<accession>A0ACC2B2Q7</accession>
<evidence type="ECO:0000313" key="2">
    <source>
        <dbReference type="Proteomes" id="UP001162992"/>
    </source>
</evidence>
<reference evidence="2" key="1">
    <citation type="journal article" date="2024" name="Proc. Natl. Acad. Sci. U.S.A.">
        <title>Extraordinary preservation of gene collinearity over three hundred million years revealed in homosporous lycophytes.</title>
        <authorList>
            <person name="Li C."/>
            <person name="Wickell D."/>
            <person name="Kuo L.Y."/>
            <person name="Chen X."/>
            <person name="Nie B."/>
            <person name="Liao X."/>
            <person name="Peng D."/>
            <person name="Ji J."/>
            <person name="Jenkins J."/>
            <person name="Williams M."/>
            <person name="Shu S."/>
            <person name="Plott C."/>
            <person name="Barry K."/>
            <person name="Rajasekar S."/>
            <person name="Grimwood J."/>
            <person name="Han X."/>
            <person name="Sun S."/>
            <person name="Hou Z."/>
            <person name="He W."/>
            <person name="Dai G."/>
            <person name="Sun C."/>
            <person name="Schmutz J."/>
            <person name="Leebens-Mack J.H."/>
            <person name="Li F.W."/>
            <person name="Wang L."/>
        </authorList>
    </citation>
    <scope>NUCLEOTIDE SEQUENCE [LARGE SCALE GENOMIC DNA]</scope>
    <source>
        <strain evidence="2">cv. PW_Plant_1</strain>
    </source>
</reference>
<dbReference type="Proteomes" id="UP001162992">
    <property type="component" value="Chromosome 18"/>
</dbReference>
<name>A0ACC2B2Q7_DIPCM</name>
<evidence type="ECO:0000313" key="1">
    <source>
        <dbReference type="EMBL" id="KAJ7524058.1"/>
    </source>
</evidence>
<proteinExistence type="predicted"/>
<keyword evidence="2" id="KW-1185">Reference proteome</keyword>
<protein>
    <submittedName>
        <fullName evidence="1">Uncharacterized protein</fullName>
    </submittedName>
</protein>
<dbReference type="EMBL" id="CM055109">
    <property type="protein sequence ID" value="KAJ7524058.1"/>
    <property type="molecule type" value="Genomic_DNA"/>
</dbReference>
<comment type="caution">
    <text evidence="1">The sequence shown here is derived from an EMBL/GenBank/DDBJ whole genome shotgun (WGS) entry which is preliminary data.</text>
</comment>
<organism evidence="1 2">
    <name type="scientific">Diphasiastrum complanatum</name>
    <name type="common">Issler's clubmoss</name>
    <name type="synonym">Lycopodium complanatum</name>
    <dbReference type="NCBI Taxonomy" id="34168"/>
    <lineage>
        <taxon>Eukaryota</taxon>
        <taxon>Viridiplantae</taxon>
        <taxon>Streptophyta</taxon>
        <taxon>Embryophyta</taxon>
        <taxon>Tracheophyta</taxon>
        <taxon>Lycopodiopsida</taxon>
        <taxon>Lycopodiales</taxon>
        <taxon>Lycopodiaceae</taxon>
        <taxon>Lycopodioideae</taxon>
        <taxon>Diphasiastrum</taxon>
    </lineage>
</organism>
<sequence>MSYQDAIDQGLIDGTKAAIDNCLGLIPVVGGFVTTIFDQFWGLAFAGRTADAQKAAMDSLYKSVQKMIDASIDEVVLSQGRELNASMVEFGQDYHVSVQSFKNGETNDTATIKARFETCKTNLVHMLNLFSQERYMNLLVLSYGSALSMYVQLLSEMVLNGKDTGYTPSEIANFQKEINNKITIGLTTIGEAIRKFAPSVESGHLNDVEWITDSLQKLVAGLMSFNKDWYPKPVVLATEDYNYYPYTDAVDNNACYQLRTQKDSRASLGTPALQIYMAGDHFVHHIYENLTTPLRLGRFGSKNSMTAKLRAVFLADIDDPDASDVVVTLSKVGVTTSTIASFNLRNPSTTICTFPWVKLYRPGSQGYPFSGNPDLISIKMTMRFVEFDNAVSLDSDSVYEIHTKAGSASVKSYYIIGFQLIPQ</sequence>
<gene>
    <name evidence="1" type="ORF">O6H91_18G075600</name>
</gene>